<comment type="similarity">
    <text evidence="2">Belongs to the lin-54 family.</text>
</comment>
<keyword evidence="7" id="KW-1185">Reference proteome</keyword>
<feature type="region of interest" description="Disordered" evidence="4">
    <location>
        <begin position="799"/>
        <end position="852"/>
    </location>
</feature>
<dbReference type="PROSITE" id="PS51634">
    <property type="entry name" value="CRC"/>
    <property type="match status" value="1"/>
</dbReference>
<evidence type="ECO:0000256" key="3">
    <source>
        <dbReference type="ARBA" id="ARBA00023242"/>
    </source>
</evidence>
<dbReference type="InterPro" id="IPR033467">
    <property type="entry name" value="Tesmin/TSO1-like_CXC"/>
</dbReference>
<reference evidence="6 7" key="1">
    <citation type="journal article" date="2021" name="Comput. Struct. Biotechnol. J.">
        <title>De novo genome assembly of the potent medicinal plant Rehmannia glutinosa using nanopore technology.</title>
        <authorList>
            <person name="Ma L."/>
            <person name="Dong C."/>
            <person name="Song C."/>
            <person name="Wang X."/>
            <person name="Zheng X."/>
            <person name="Niu Y."/>
            <person name="Chen S."/>
            <person name="Feng W."/>
        </authorList>
    </citation>
    <scope>NUCLEOTIDE SEQUENCE [LARGE SCALE GENOMIC DNA]</scope>
    <source>
        <strain evidence="6">DH-2019</strain>
    </source>
</reference>
<evidence type="ECO:0000313" key="6">
    <source>
        <dbReference type="EMBL" id="KAK6122686.1"/>
    </source>
</evidence>
<feature type="compositionally biased region" description="Low complexity" evidence="4">
    <location>
        <begin position="837"/>
        <end position="850"/>
    </location>
</feature>
<feature type="compositionally biased region" description="Polar residues" evidence="4">
    <location>
        <begin position="924"/>
        <end position="935"/>
    </location>
</feature>
<accession>A0ABR0UK60</accession>
<dbReference type="PANTHER" id="PTHR46159:SF12">
    <property type="entry name" value="PROTEIN TESMIN_TSO1-LIKE CXC 3-RELATED"/>
    <property type="match status" value="1"/>
</dbReference>
<protein>
    <recommendedName>
        <fullName evidence="5">CRC domain-containing protein</fullName>
    </recommendedName>
</protein>
<name>A0ABR0UK60_REHGL</name>
<proteinExistence type="inferred from homology"/>
<comment type="subcellular location">
    <subcellularLocation>
        <location evidence="1">Nucleus</location>
    </subcellularLocation>
</comment>
<dbReference type="InterPro" id="IPR005172">
    <property type="entry name" value="CRC"/>
</dbReference>
<comment type="caution">
    <text evidence="6">The sequence shown here is derived from an EMBL/GenBank/DDBJ whole genome shotgun (WGS) entry which is preliminary data.</text>
</comment>
<dbReference type="SMART" id="SM01114">
    <property type="entry name" value="CXC"/>
    <property type="match status" value="2"/>
</dbReference>
<evidence type="ECO:0000256" key="1">
    <source>
        <dbReference type="ARBA" id="ARBA00004123"/>
    </source>
</evidence>
<gene>
    <name evidence="6" type="ORF">DH2020_043570</name>
</gene>
<evidence type="ECO:0000313" key="7">
    <source>
        <dbReference type="Proteomes" id="UP001318860"/>
    </source>
</evidence>
<dbReference type="Pfam" id="PF03638">
    <property type="entry name" value="TCR"/>
    <property type="match status" value="2"/>
</dbReference>
<organism evidence="6 7">
    <name type="scientific">Rehmannia glutinosa</name>
    <name type="common">Chinese foxglove</name>
    <dbReference type="NCBI Taxonomy" id="99300"/>
    <lineage>
        <taxon>Eukaryota</taxon>
        <taxon>Viridiplantae</taxon>
        <taxon>Streptophyta</taxon>
        <taxon>Embryophyta</taxon>
        <taxon>Tracheophyta</taxon>
        <taxon>Spermatophyta</taxon>
        <taxon>Magnoliopsida</taxon>
        <taxon>eudicotyledons</taxon>
        <taxon>Gunneridae</taxon>
        <taxon>Pentapetalae</taxon>
        <taxon>asterids</taxon>
        <taxon>lamiids</taxon>
        <taxon>Lamiales</taxon>
        <taxon>Orobanchaceae</taxon>
        <taxon>Rehmannieae</taxon>
        <taxon>Rehmannia</taxon>
    </lineage>
</organism>
<dbReference type="Proteomes" id="UP001318860">
    <property type="component" value="Unassembled WGS sequence"/>
</dbReference>
<dbReference type="InterPro" id="IPR044522">
    <property type="entry name" value="TSO1-like"/>
</dbReference>
<keyword evidence="3" id="KW-0539">Nucleus</keyword>
<dbReference type="EMBL" id="JABTTQ020002660">
    <property type="protein sequence ID" value="KAK6122686.1"/>
    <property type="molecule type" value="Genomic_DNA"/>
</dbReference>
<feature type="region of interest" description="Disordered" evidence="4">
    <location>
        <begin position="868"/>
        <end position="935"/>
    </location>
</feature>
<feature type="region of interest" description="Disordered" evidence="4">
    <location>
        <begin position="277"/>
        <end position="296"/>
    </location>
</feature>
<evidence type="ECO:0000256" key="2">
    <source>
        <dbReference type="ARBA" id="ARBA00007267"/>
    </source>
</evidence>
<evidence type="ECO:0000256" key="4">
    <source>
        <dbReference type="SAM" id="MobiDB-lite"/>
    </source>
</evidence>
<feature type="compositionally biased region" description="Polar residues" evidence="4">
    <location>
        <begin position="886"/>
        <end position="898"/>
    </location>
</feature>
<dbReference type="PANTHER" id="PTHR46159">
    <property type="entry name" value="PROTEIN TESMIN/TSO1-LIKE CXC 2"/>
    <property type="match status" value="1"/>
</dbReference>
<feature type="domain" description="CRC" evidence="5">
    <location>
        <begin position="641"/>
        <end position="766"/>
    </location>
</feature>
<evidence type="ECO:0000259" key="5">
    <source>
        <dbReference type="PROSITE" id="PS51634"/>
    </source>
</evidence>
<feature type="region of interest" description="Disordered" evidence="4">
    <location>
        <begin position="433"/>
        <end position="454"/>
    </location>
</feature>
<sequence length="935" mass="102908">MFRVVSLSCRASQGHPIQLGKGAPFSWARVSPTELLNGVPLEGGFYPHIFSMICVLSRKRPLYCRDPPLYGVYLSAIGRPLVSLYSERLDILAPEGNVLARMAGANELPPYSDGPRVGLADILPLATLLQACQVFNGERSTRQSPGDSGHILTLQSITGSFVQQSLERFLGQVNLFRGEPLSRAPVKQNMAAKENFNEEMEVMDTPDRSKNNQIATSISKFEDSPVFNFLNSLSPIKPVKSIPITQTINPLTFASLPSVFTSPYASSMRECRFLRRHQPSDPTKPEFSSDDGNTVKTNKVNVDITKKLDEQKENLDPRAEVAGEPSYECSKLIVELAENLKYDCEYACNSSQLVPLRDSYRSEVNLEGVSQFEQNKEATSCDWESLISDPSDLLIFESPNGTESRKKPVDPATSFYTSIKNAIQNTLSRGAMVSGGQVGEGREPENFSQPGEGSEMMENAETLNINVGSSITNPSENINYQHLSGLYRGMRRRCLVFEMAGGRRKHLENHSISDSSMILQSDGNTSSNQQLVPTNTGNDSSHCLLPGIGLHLNALATTPNASGRLLIGPSSYANFHPSISDQELLSNTLHDYSLDIDAVENVVIPVEESCPDSVYLENEEINQSSPKKKRRRLEQAAEGEPCKRCNCKKSKCLKLYCECFAAGVYCMEPCACIDCFNKPIHEDTVLATRKQIESRNPLAFAPKVIRGSDSLSETGDDFSKTPASARHKRGCNCKKSGCLKKYCECYQGGVGCSINCRCEGCKNAFGRKDGSRVLGTDPEFEEDETDTTEKAELNRSLRTTTIHDNLEPSMDSALPATPLRTGRQSVQSFSSKKRPPRSSFPSISSSSTFSAGQGFGKSSFFPPLPKFNHHSETVKEDEIPDFLQEGSPNSGIKSSSPNGKRVSPPQRRERSPGLRSSRKLILQSIPSFPSLTHNQ</sequence>